<comment type="caution">
    <text evidence="1">The sequence shown here is derived from an EMBL/GenBank/DDBJ whole genome shotgun (WGS) entry which is preliminary data.</text>
</comment>
<reference evidence="1" key="1">
    <citation type="journal article" date="2022" name="bioRxiv">
        <title>Sequencing and chromosome-scale assembly of the giantPleurodeles waltlgenome.</title>
        <authorList>
            <person name="Brown T."/>
            <person name="Elewa A."/>
            <person name="Iarovenko S."/>
            <person name="Subramanian E."/>
            <person name="Araus A.J."/>
            <person name="Petzold A."/>
            <person name="Susuki M."/>
            <person name="Suzuki K.-i.T."/>
            <person name="Hayashi T."/>
            <person name="Toyoda A."/>
            <person name="Oliveira C."/>
            <person name="Osipova E."/>
            <person name="Leigh N.D."/>
            <person name="Simon A."/>
            <person name="Yun M.H."/>
        </authorList>
    </citation>
    <scope>NUCLEOTIDE SEQUENCE</scope>
    <source>
        <strain evidence="1">20211129_DDA</strain>
        <tissue evidence="1">Liver</tissue>
    </source>
</reference>
<dbReference type="Proteomes" id="UP001066276">
    <property type="component" value="Chromosome 10"/>
</dbReference>
<evidence type="ECO:0000313" key="1">
    <source>
        <dbReference type="EMBL" id="KAJ1095328.1"/>
    </source>
</evidence>
<evidence type="ECO:0000313" key="2">
    <source>
        <dbReference type="Proteomes" id="UP001066276"/>
    </source>
</evidence>
<dbReference type="AlphaFoldDB" id="A0AAV7M0D5"/>
<dbReference type="EMBL" id="JANPWB010000014">
    <property type="protein sequence ID" value="KAJ1095328.1"/>
    <property type="molecule type" value="Genomic_DNA"/>
</dbReference>
<gene>
    <name evidence="1" type="ORF">NDU88_000493</name>
</gene>
<organism evidence="1 2">
    <name type="scientific">Pleurodeles waltl</name>
    <name type="common">Iberian ribbed newt</name>
    <dbReference type="NCBI Taxonomy" id="8319"/>
    <lineage>
        <taxon>Eukaryota</taxon>
        <taxon>Metazoa</taxon>
        <taxon>Chordata</taxon>
        <taxon>Craniata</taxon>
        <taxon>Vertebrata</taxon>
        <taxon>Euteleostomi</taxon>
        <taxon>Amphibia</taxon>
        <taxon>Batrachia</taxon>
        <taxon>Caudata</taxon>
        <taxon>Salamandroidea</taxon>
        <taxon>Salamandridae</taxon>
        <taxon>Pleurodelinae</taxon>
        <taxon>Pleurodeles</taxon>
    </lineage>
</organism>
<name>A0AAV7M0D5_PLEWA</name>
<sequence>MRRCHAVPAGAMHSLCALMEAPLRKKVPGRCHALSLRSEAGTFTPTPIRGLCSIGQREPMVGRSYQFEMLPRPERGPTRVRVSWKVLMSWPRQLLHKGSR</sequence>
<proteinExistence type="predicted"/>
<keyword evidence="2" id="KW-1185">Reference proteome</keyword>
<protein>
    <submittedName>
        <fullName evidence="1">Uncharacterized protein</fullName>
    </submittedName>
</protein>
<accession>A0AAV7M0D5</accession>